<dbReference type="Proteomes" id="UP000053815">
    <property type="component" value="Unassembled WGS sequence"/>
</dbReference>
<reference evidence="1" key="1">
    <citation type="submission" date="2014-09" db="EMBL/GenBank/DDBJ databases">
        <title>Draft genome sequence of an oleaginous Mucoromycotina fungus Mucor ambiguus NBRC6742.</title>
        <authorList>
            <person name="Takeda I."/>
            <person name="Yamane N."/>
            <person name="Morita T."/>
            <person name="Tamano K."/>
            <person name="Machida M."/>
            <person name="Baker S."/>
            <person name="Koike H."/>
        </authorList>
    </citation>
    <scope>NUCLEOTIDE SEQUENCE</scope>
    <source>
        <strain evidence="1">NBRC 6742</strain>
    </source>
</reference>
<sequence>MVVRTPTTPPFFTTSQSNQSLKIEDATANESVEMARPFLKGIEANSVLIDINGIPNQQLLRDAQQALYSTKMLTSI</sequence>
<accession>A0A0C9MTC7</accession>
<dbReference type="AlphaFoldDB" id="A0A0C9MTC7"/>
<keyword evidence="2" id="KW-1185">Reference proteome</keyword>
<name>A0A0C9MTC7_9FUNG</name>
<protein>
    <submittedName>
        <fullName evidence="1">Uncharacterized protein</fullName>
    </submittedName>
</protein>
<proteinExistence type="predicted"/>
<evidence type="ECO:0000313" key="2">
    <source>
        <dbReference type="Proteomes" id="UP000053815"/>
    </source>
</evidence>
<evidence type="ECO:0000313" key="1">
    <source>
        <dbReference type="EMBL" id="GAN05303.1"/>
    </source>
</evidence>
<gene>
    <name evidence="1" type="ORF">MAM1_0087d04773</name>
</gene>
<organism evidence="1">
    <name type="scientific">Mucor ambiguus</name>
    <dbReference type="NCBI Taxonomy" id="91626"/>
    <lineage>
        <taxon>Eukaryota</taxon>
        <taxon>Fungi</taxon>
        <taxon>Fungi incertae sedis</taxon>
        <taxon>Mucoromycota</taxon>
        <taxon>Mucoromycotina</taxon>
        <taxon>Mucoromycetes</taxon>
        <taxon>Mucorales</taxon>
        <taxon>Mucorineae</taxon>
        <taxon>Mucoraceae</taxon>
        <taxon>Mucor</taxon>
    </lineage>
</organism>
<dbReference type="EMBL" id="DF836376">
    <property type="protein sequence ID" value="GAN05303.1"/>
    <property type="molecule type" value="Genomic_DNA"/>
</dbReference>